<reference evidence="3 4" key="1">
    <citation type="journal article" date="2017" name="Curr. Biol.">
        <title>The Evolution of Venom by Co-option of Single-Copy Genes.</title>
        <authorList>
            <person name="Martinson E.O."/>
            <person name="Mrinalini"/>
            <person name="Kelkar Y.D."/>
            <person name="Chang C.H."/>
            <person name="Werren J.H."/>
        </authorList>
    </citation>
    <scope>NUCLEOTIDE SEQUENCE [LARGE SCALE GENOMIC DNA]</scope>
    <source>
        <strain evidence="3 4">Alberta</strain>
        <tissue evidence="3">Whole body</tissue>
    </source>
</reference>
<dbReference type="AlphaFoldDB" id="A0A232FBK7"/>
<evidence type="ECO:0000256" key="2">
    <source>
        <dbReference type="SAM" id="SignalP"/>
    </source>
</evidence>
<evidence type="ECO:0000313" key="3">
    <source>
        <dbReference type="EMBL" id="OXU27829.1"/>
    </source>
</evidence>
<dbReference type="EMBL" id="NNAY01000534">
    <property type="protein sequence ID" value="OXU27829.1"/>
    <property type="molecule type" value="Genomic_DNA"/>
</dbReference>
<evidence type="ECO:0000313" key="4">
    <source>
        <dbReference type="Proteomes" id="UP000215335"/>
    </source>
</evidence>
<accession>A0A232FBK7</accession>
<feature type="signal peptide" evidence="2">
    <location>
        <begin position="1"/>
        <end position="18"/>
    </location>
</feature>
<keyword evidence="4" id="KW-1185">Reference proteome</keyword>
<proteinExistence type="predicted"/>
<keyword evidence="2" id="KW-0732">Signal</keyword>
<feature type="region of interest" description="Disordered" evidence="1">
    <location>
        <begin position="282"/>
        <end position="302"/>
    </location>
</feature>
<dbReference type="Proteomes" id="UP000215335">
    <property type="component" value="Unassembled WGS sequence"/>
</dbReference>
<comment type="caution">
    <text evidence="3">The sequence shown here is derived from an EMBL/GenBank/DDBJ whole genome shotgun (WGS) entry which is preliminary data.</text>
</comment>
<name>A0A232FBK7_9HYME</name>
<gene>
    <name evidence="3" type="ORF">TSAR_005021</name>
</gene>
<evidence type="ECO:0000256" key="1">
    <source>
        <dbReference type="SAM" id="MobiDB-lite"/>
    </source>
</evidence>
<organism evidence="3 4">
    <name type="scientific">Trichomalopsis sarcophagae</name>
    <dbReference type="NCBI Taxonomy" id="543379"/>
    <lineage>
        <taxon>Eukaryota</taxon>
        <taxon>Metazoa</taxon>
        <taxon>Ecdysozoa</taxon>
        <taxon>Arthropoda</taxon>
        <taxon>Hexapoda</taxon>
        <taxon>Insecta</taxon>
        <taxon>Pterygota</taxon>
        <taxon>Neoptera</taxon>
        <taxon>Endopterygota</taxon>
        <taxon>Hymenoptera</taxon>
        <taxon>Apocrita</taxon>
        <taxon>Proctotrupomorpha</taxon>
        <taxon>Chalcidoidea</taxon>
        <taxon>Pteromalidae</taxon>
        <taxon>Pteromalinae</taxon>
        <taxon>Trichomalopsis</taxon>
    </lineage>
</organism>
<sequence>MIALAAATLLHIMKLLIAHKKDAVISNQNNTGICFCGDDRIMHLIFIISKIEQYESLLKKIAVNCIMIIEILEQLMMNKFSIIRMFEINFYFAAHSWLIAIHMGLNSFENRHKFYSSFCLLIPEYVSDFEKNPEHEPPLTQSLIRCHDPYEVRSCDSRKSRQSIRESHQSPCVIGTEIQGIHHDTGIRSAHHRHRHGEHTDNEHTVATGIRGCDNEGGRDGKSHDGAVLAHFSGGNVLLGDKVIREPGTGVAADPHAQVDQGREVAVVRHGELEHAAEVLGQVSDYAEDGPVEADQRDYHCP</sequence>
<feature type="chain" id="PRO_5012759829" evidence="2">
    <location>
        <begin position="19"/>
        <end position="302"/>
    </location>
</feature>
<protein>
    <submittedName>
        <fullName evidence="3">Uncharacterized protein</fullName>
    </submittedName>
</protein>